<dbReference type="AlphaFoldDB" id="A0A840RL05"/>
<proteinExistence type="predicted"/>
<comment type="caution">
    <text evidence="2">The sequence shown here is derived from an EMBL/GenBank/DDBJ whole genome shotgun (WGS) entry which is preliminary data.</text>
</comment>
<protein>
    <recommendedName>
        <fullName evidence="4">DUF4337 domain-containing protein</fullName>
    </recommendedName>
</protein>
<accession>A0A840RL05</accession>
<evidence type="ECO:0008006" key="4">
    <source>
        <dbReference type="Google" id="ProtNLM"/>
    </source>
</evidence>
<gene>
    <name evidence="2" type="ORF">HNR39_000135</name>
</gene>
<keyword evidence="1" id="KW-0812">Transmembrane</keyword>
<evidence type="ECO:0000256" key="1">
    <source>
        <dbReference type="SAM" id="Phobius"/>
    </source>
</evidence>
<dbReference type="InterPro" id="IPR025570">
    <property type="entry name" value="DUF4337"/>
</dbReference>
<dbReference type="RefSeq" id="WP_168052238.1">
    <property type="nucleotide sequence ID" value="NZ_JAAOZT010000002.1"/>
</dbReference>
<keyword evidence="1" id="KW-1133">Transmembrane helix</keyword>
<dbReference type="Proteomes" id="UP000571084">
    <property type="component" value="Unassembled WGS sequence"/>
</dbReference>
<dbReference type="EMBL" id="JACHHQ010000001">
    <property type="protein sequence ID" value="MBB5198325.1"/>
    <property type="molecule type" value="Genomic_DNA"/>
</dbReference>
<evidence type="ECO:0000313" key="2">
    <source>
        <dbReference type="EMBL" id="MBB5198325.1"/>
    </source>
</evidence>
<evidence type="ECO:0000313" key="3">
    <source>
        <dbReference type="Proteomes" id="UP000571084"/>
    </source>
</evidence>
<sequence length="190" mass="21082">MEEEFEVPSPHEHALEEAVEKERDGLAQKVALMTAILATIGALVSYQSGAAQNEAMFLKNQSILKQAEASDQWAFYQSKSTKSHLDEAVATLVEKPEQKARYLADRDKQERQKLEIKAVAEGLQAESRKLGEESDAKLRPHERLALGMTFIQIAVALAAITVLTRRRWLIWGSVLSAAVGIICSVTAFLY</sequence>
<reference evidence="2 3" key="1">
    <citation type="submission" date="2020-08" db="EMBL/GenBank/DDBJ databases">
        <title>Genomic Encyclopedia of Type Strains, Phase IV (KMG-IV): sequencing the most valuable type-strain genomes for metagenomic binning, comparative biology and taxonomic classification.</title>
        <authorList>
            <person name="Goeker M."/>
        </authorList>
    </citation>
    <scope>NUCLEOTIDE SEQUENCE [LARGE SCALE GENOMIC DNA]</scope>
    <source>
        <strain evidence="2 3">DSM 23240</strain>
    </source>
</reference>
<keyword evidence="3" id="KW-1185">Reference proteome</keyword>
<organism evidence="2 3">
    <name type="scientific">Glaciimonas immobilis</name>
    <dbReference type="NCBI Taxonomy" id="728004"/>
    <lineage>
        <taxon>Bacteria</taxon>
        <taxon>Pseudomonadati</taxon>
        <taxon>Pseudomonadota</taxon>
        <taxon>Betaproteobacteria</taxon>
        <taxon>Burkholderiales</taxon>
        <taxon>Oxalobacteraceae</taxon>
        <taxon>Glaciimonas</taxon>
    </lineage>
</organism>
<dbReference type="Pfam" id="PF14235">
    <property type="entry name" value="DUF4337"/>
    <property type="match status" value="1"/>
</dbReference>
<keyword evidence="1" id="KW-0472">Membrane</keyword>
<feature type="transmembrane region" description="Helical" evidence="1">
    <location>
        <begin position="169"/>
        <end position="189"/>
    </location>
</feature>
<feature type="transmembrane region" description="Helical" evidence="1">
    <location>
        <begin position="144"/>
        <end position="163"/>
    </location>
</feature>
<name>A0A840RL05_9BURK</name>